<keyword evidence="3" id="KW-1185">Reference proteome</keyword>
<dbReference type="EMBL" id="KV419397">
    <property type="protein sequence ID" value="KZS97341.1"/>
    <property type="molecule type" value="Genomic_DNA"/>
</dbReference>
<organism evidence="2 3">
    <name type="scientific">Sistotremastrum niveocremeum HHB9708</name>
    <dbReference type="NCBI Taxonomy" id="1314777"/>
    <lineage>
        <taxon>Eukaryota</taxon>
        <taxon>Fungi</taxon>
        <taxon>Dikarya</taxon>
        <taxon>Basidiomycota</taxon>
        <taxon>Agaricomycotina</taxon>
        <taxon>Agaricomycetes</taxon>
        <taxon>Sistotremastrales</taxon>
        <taxon>Sistotremastraceae</taxon>
        <taxon>Sertulicium</taxon>
        <taxon>Sertulicium niveocremeum</taxon>
    </lineage>
</organism>
<evidence type="ECO:0000313" key="3">
    <source>
        <dbReference type="Proteomes" id="UP000076722"/>
    </source>
</evidence>
<protein>
    <submittedName>
        <fullName evidence="2">Uncharacterized protein</fullName>
    </submittedName>
</protein>
<feature type="region of interest" description="Disordered" evidence="1">
    <location>
        <begin position="118"/>
        <end position="153"/>
    </location>
</feature>
<reference evidence="2 3" key="1">
    <citation type="journal article" date="2016" name="Mol. Biol. Evol.">
        <title>Comparative Genomics of Early-Diverging Mushroom-Forming Fungi Provides Insights into the Origins of Lignocellulose Decay Capabilities.</title>
        <authorList>
            <person name="Nagy L.G."/>
            <person name="Riley R."/>
            <person name="Tritt A."/>
            <person name="Adam C."/>
            <person name="Daum C."/>
            <person name="Floudas D."/>
            <person name="Sun H."/>
            <person name="Yadav J.S."/>
            <person name="Pangilinan J."/>
            <person name="Larsson K.H."/>
            <person name="Matsuura K."/>
            <person name="Barry K."/>
            <person name="Labutti K."/>
            <person name="Kuo R."/>
            <person name="Ohm R.A."/>
            <person name="Bhattacharya S.S."/>
            <person name="Shirouzu T."/>
            <person name="Yoshinaga Y."/>
            <person name="Martin F.M."/>
            <person name="Grigoriev I.V."/>
            <person name="Hibbett D.S."/>
        </authorList>
    </citation>
    <scope>NUCLEOTIDE SEQUENCE [LARGE SCALE GENOMIC DNA]</scope>
    <source>
        <strain evidence="2 3">HHB9708</strain>
    </source>
</reference>
<dbReference type="CDD" id="cd21037">
    <property type="entry name" value="MLKL_NTD"/>
    <property type="match status" value="1"/>
</dbReference>
<dbReference type="STRING" id="1314777.A0A164YXR8"/>
<feature type="compositionally biased region" description="Polar residues" evidence="1">
    <location>
        <begin position="43"/>
        <end position="55"/>
    </location>
</feature>
<dbReference type="AlphaFoldDB" id="A0A164YXR8"/>
<dbReference type="Proteomes" id="UP000076722">
    <property type="component" value="Unassembled WGS sequence"/>
</dbReference>
<feature type="compositionally biased region" description="Low complexity" evidence="1">
    <location>
        <begin position="129"/>
        <end position="143"/>
    </location>
</feature>
<feature type="compositionally biased region" description="Low complexity" evidence="1">
    <location>
        <begin position="56"/>
        <end position="79"/>
    </location>
</feature>
<dbReference type="InterPro" id="IPR059179">
    <property type="entry name" value="MLKL-like_MCAfunc"/>
</dbReference>
<gene>
    <name evidence="2" type="ORF">SISNIDRAFT_482255</name>
</gene>
<feature type="region of interest" description="Disordered" evidence="1">
    <location>
        <begin position="213"/>
        <end position="268"/>
    </location>
</feature>
<feature type="compositionally biased region" description="Polar residues" evidence="1">
    <location>
        <begin position="218"/>
        <end position="258"/>
    </location>
</feature>
<sequence>MSGAAIPKKPGFFRKVKHGLKISFSGRKAKASIAAAPHAVSSTSSPSTPLDVSSATPVSNLSTLSPPSNSSSLPLVGSGAQPVAVPIPTATTPSEQPALEILNTDIAVTADIQSQAGTVVPSSTLDSNPSPTSQGQSASSPAPQLQPPAFPESSAAQLKTDVEVSEPLVLDASSAALHVALTPTPSSELSSTLVVPSVAIPGSSQTQALMSVPGLDAGTSSVPQVPITSSHTSASVDPSPTSPQYSAGVTPSPRSQPQAGVMPSGVALDDTSTSLQVPIASTSALPPVQVEAVAAVDDPSPSPQAVTTSSAALPLSDAGAIGADSGPSKSAPREETTQFVQQHVVPAATFVWDGLKTLTSILRECTDFHPVIKAAAGGAVALMEALELPQANRKKMDEIIVKIQEVNEAVKISGQENLPSPFKDRLNKLANALETQTSYIELKRKNWWPRRLLQGKRDAADVNDSLLAIVDACQLYQLGALANVEVKVEETLSVAGRTEDMVAQSLATVKENAAAIRSDRDRELLSTLRPVEAARFDIAYTGVLRNGCTKGTRESILQELMFWSQDASTPKIYWLNF</sequence>
<proteinExistence type="predicted"/>
<evidence type="ECO:0000256" key="1">
    <source>
        <dbReference type="SAM" id="MobiDB-lite"/>
    </source>
</evidence>
<feature type="compositionally biased region" description="Low complexity" evidence="1">
    <location>
        <begin position="33"/>
        <end position="42"/>
    </location>
</feature>
<accession>A0A164YXR8</accession>
<feature type="region of interest" description="Disordered" evidence="1">
    <location>
        <begin position="33"/>
        <end position="79"/>
    </location>
</feature>
<name>A0A164YXR8_9AGAM</name>
<feature type="region of interest" description="Disordered" evidence="1">
    <location>
        <begin position="297"/>
        <end position="337"/>
    </location>
</feature>
<feature type="compositionally biased region" description="Polar residues" evidence="1">
    <location>
        <begin position="118"/>
        <end position="128"/>
    </location>
</feature>
<evidence type="ECO:0000313" key="2">
    <source>
        <dbReference type="EMBL" id="KZS97341.1"/>
    </source>
</evidence>